<feature type="domain" description="AGC-kinase C-terminal" evidence="20">
    <location>
        <begin position="296"/>
        <end position="364"/>
    </location>
</feature>
<evidence type="ECO:0000256" key="17">
    <source>
        <dbReference type="PROSITE-ProRule" id="PRU10141"/>
    </source>
</evidence>
<evidence type="ECO:0000256" key="4">
    <source>
        <dbReference type="ARBA" id="ARBA00022527"/>
    </source>
</evidence>
<comment type="cofactor">
    <cofactor evidence="1 14">
        <name>Mg(2+)</name>
        <dbReference type="ChEBI" id="CHEBI:18420"/>
    </cofactor>
</comment>
<dbReference type="FunFam" id="3.30.200.20:FF:000686">
    <property type="entry name" value="Ribosomal protein S6 kinase"/>
    <property type="match status" value="1"/>
</dbReference>
<comment type="catalytic activity">
    <reaction evidence="13 14">
        <text>L-seryl-[protein] + ATP = O-phospho-L-seryl-[protein] + ADP + H(+)</text>
        <dbReference type="Rhea" id="RHEA:17989"/>
        <dbReference type="Rhea" id="RHEA-COMP:9863"/>
        <dbReference type="Rhea" id="RHEA-COMP:11604"/>
        <dbReference type="ChEBI" id="CHEBI:15378"/>
        <dbReference type="ChEBI" id="CHEBI:29999"/>
        <dbReference type="ChEBI" id="CHEBI:30616"/>
        <dbReference type="ChEBI" id="CHEBI:83421"/>
        <dbReference type="ChEBI" id="CHEBI:456216"/>
        <dbReference type="EC" id="2.7.11.1"/>
    </reaction>
</comment>
<dbReference type="GO" id="GO:0006355">
    <property type="term" value="P:regulation of DNA-templated transcription"/>
    <property type="evidence" value="ECO:0000318"/>
    <property type="project" value="GO_Central"/>
</dbReference>
<comment type="subcellular location">
    <subcellularLocation>
        <location evidence="2">Nucleus</location>
    </subcellularLocation>
</comment>
<evidence type="ECO:0000256" key="1">
    <source>
        <dbReference type="ARBA" id="ARBA00001946"/>
    </source>
</evidence>
<dbReference type="GO" id="GO:0000287">
    <property type="term" value="F:magnesium ion binding"/>
    <property type="evidence" value="ECO:0007669"/>
    <property type="project" value="InterPro"/>
</dbReference>
<evidence type="ECO:0000256" key="3">
    <source>
        <dbReference type="ARBA" id="ARBA00009804"/>
    </source>
</evidence>
<dbReference type="GeneID" id="100486973"/>
<dbReference type="EC" id="2.7.11.1" evidence="14"/>
<dbReference type="PIRSF" id="PIRSF000606">
    <property type="entry name" value="Ribsml_S6_kin_2"/>
    <property type="match status" value="1"/>
</dbReference>
<accession>A0A8J0QV61</accession>
<dbReference type="InterPro" id="IPR017441">
    <property type="entry name" value="Protein_kinase_ATP_BS"/>
</dbReference>
<dbReference type="PROSITE" id="PS50011">
    <property type="entry name" value="PROTEIN_KINASE_DOM"/>
    <property type="match status" value="2"/>
</dbReference>
<keyword evidence="21" id="KW-1185">Reference proteome</keyword>
<dbReference type="InterPro" id="IPR016239">
    <property type="entry name" value="Ribosomal_S6_kinase_II"/>
</dbReference>
<dbReference type="FunFam" id="1.10.510.10:FF:000109">
    <property type="entry name" value="Ribosomal protein S6 kinase"/>
    <property type="match status" value="1"/>
</dbReference>
<feature type="active site" description="Proton acceptor" evidence="15">
    <location>
        <position position="157"/>
    </location>
</feature>
<dbReference type="SMART" id="SM00133">
    <property type="entry name" value="S_TK_X"/>
    <property type="match status" value="1"/>
</dbReference>
<dbReference type="AlphaFoldDB" id="A0A8J0QV61"/>
<dbReference type="InterPro" id="IPR011009">
    <property type="entry name" value="Kinase-like_dom_sf"/>
</dbReference>
<evidence type="ECO:0000256" key="6">
    <source>
        <dbReference type="ARBA" id="ARBA00022679"/>
    </source>
</evidence>
<dbReference type="OMA" id="DVFTDQY"/>
<dbReference type="KEGG" id="xtr:100486973"/>
<dbReference type="InterPro" id="IPR037714">
    <property type="entry name" value="MSK2_N_dom"/>
</dbReference>
<dbReference type="GO" id="GO:0005654">
    <property type="term" value="C:nucleoplasm"/>
    <property type="evidence" value="ECO:0000318"/>
    <property type="project" value="GO_Central"/>
</dbReference>
<evidence type="ECO:0000256" key="15">
    <source>
        <dbReference type="PIRSR" id="PIRSR000606-50"/>
    </source>
</evidence>
<keyword evidence="5" id="KW-0597">Phosphoprotein</keyword>
<evidence type="ECO:0000259" key="20">
    <source>
        <dbReference type="PROSITE" id="PS51285"/>
    </source>
</evidence>
<evidence type="ECO:0000256" key="7">
    <source>
        <dbReference type="ARBA" id="ARBA00022737"/>
    </source>
</evidence>
<keyword evidence="4 14" id="KW-0723">Serine/threonine-protein kinase</keyword>
<dbReference type="Gene3D" id="3.30.200.20">
    <property type="entry name" value="Phosphorylase Kinase, domain 1"/>
    <property type="match status" value="2"/>
</dbReference>
<evidence type="ECO:0000256" key="13">
    <source>
        <dbReference type="ARBA" id="ARBA00048679"/>
    </source>
</evidence>
<evidence type="ECO:0000256" key="18">
    <source>
        <dbReference type="SAM" id="MobiDB-lite"/>
    </source>
</evidence>
<sequence length="766" mass="85071">MGDPDRIETRSPIHVNLTGNEDRVAMKDFELLKILGTGAYGKVFLVRKVTGPDASRLYAMKVLQKCALVKKEKTVEHTKTERNVLEHVRESPFLVTLHYAFQTDAKLHLILDYVSGGELFTHLYQRDNFSEDAVRFYSGEVILALEHLHKLGIVYRDIKLENILLDSEGHVILTDFGLSKEFLSEEEERTYSFCGTTEYMAPEIIRGQGGHGKIVDWWSLGILIYELLTGASPFTLEGEKNTQSEVSRRILKMDPSIPSFLSLEARDLLQKLLRKDPKKRLGAAGASQIKEHPFYKDLDWEALSLHKVNPPFRPSIRNETDVSNFAEEFTNLDPVYSPAGTPPSGAPVFQGYSFIAPSVLFGRNAVMTDMAAPSADKPGSPTLALSAAMKDSPFFQLYEIDLEEPALGSGSYSLCRKCQHRQTQKEYAVKIISRRMEANTQREVAALRLCQGHPNIVTLHEVLHDQYHSYLVMELLDGGELLDRIKKQACFSEVEASSLMRSLVSAVSHMHSVGVVHRDLKPENLLLSSPGENAVLKVIDFGFARLRPPGSRPLHTPCFTLHYAAPELFSNQGYDELCDLWTLGVILYTMLSGQVPFQVKRGKSPHTRAADIIQKIKKGDFSMEGKCWEHVSEEAKELVRGLLIVDPTCRLSLSELQESEWLCGGRPLSSTPLMTPDVLESSGLATKNCVDATFMAFNRGKREGVFLKSVDNAPLAKRRKLKMCSTGVDTRSGSSSSSSSSSSAAAPTSSPPKSRGTPQNNCSGNS</sequence>
<dbReference type="GO" id="GO:0038202">
    <property type="term" value="P:TORC1 signaling"/>
    <property type="evidence" value="ECO:0000318"/>
    <property type="project" value="GO_Central"/>
</dbReference>
<evidence type="ECO:0000256" key="8">
    <source>
        <dbReference type="ARBA" id="ARBA00022741"/>
    </source>
</evidence>
<dbReference type="GO" id="GO:0005737">
    <property type="term" value="C:cytoplasm"/>
    <property type="evidence" value="ECO:0000318"/>
    <property type="project" value="GO_Central"/>
</dbReference>
<comment type="similarity">
    <text evidence="3 14">Belongs to the protein kinase superfamily. AGC Ser/Thr protein kinase family. S6 kinase subfamily.</text>
</comment>
<dbReference type="PROSITE" id="PS51285">
    <property type="entry name" value="AGC_KINASE_CTER"/>
    <property type="match status" value="1"/>
</dbReference>
<dbReference type="FunFam" id="3.30.200.20:FF:000208">
    <property type="entry name" value="Ribosomal protein S6 kinase"/>
    <property type="match status" value="1"/>
</dbReference>
<dbReference type="PROSITE" id="PS00107">
    <property type="entry name" value="PROTEIN_KINASE_ATP"/>
    <property type="match status" value="2"/>
</dbReference>
<comment type="catalytic activity">
    <reaction evidence="12 14">
        <text>L-threonyl-[protein] + ATP = O-phospho-L-threonyl-[protein] + ADP + H(+)</text>
        <dbReference type="Rhea" id="RHEA:46608"/>
        <dbReference type="Rhea" id="RHEA-COMP:11060"/>
        <dbReference type="Rhea" id="RHEA-COMP:11605"/>
        <dbReference type="ChEBI" id="CHEBI:15378"/>
        <dbReference type="ChEBI" id="CHEBI:30013"/>
        <dbReference type="ChEBI" id="CHEBI:30616"/>
        <dbReference type="ChEBI" id="CHEBI:61977"/>
        <dbReference type="ChEBI" id="CHEBI:456216"/>
        <dbReference type="EC" id="2.7.11.1"/>
    </reaction>
</comment>
<organism evidence="21 22">
    <name type="scientific">Xenopus tropicalis</name>
    <name type="common">Western clawed frog</name>
    <name type="synonym">Silurana tropicalis</name>
    <dbReference type="NCBI Taxonomy" id="8364"/>
    <lineage>
        <taxon>Eukaryota</taxon>
        <taxon>Metazoa</taxon>
        <taxon>Chordata</taxon>
        <taxon>Craniata</taxon>
        <taxon>Vertebrata</taxon>
        <taxon>Euteleostomi</taxon>
        <taxon>Amphibia</taxon>
        <taxon>Batrachia</taxon>
        <taxon>Anura</taxon>
        <taxon>Pipoidea</taxon>
        <taxon>Pipidae</taxon>
        <taxon>Xenopodinae</taxon>
        <taxon>Xenopus</taxon>
        <taxon>Silurana</taxon>
    </lineage>
</organism>
<dbReference type="AGR" id="Xenbase:XB-GENE-5759516"/>
<dbReference type="CTD" id="8986"/>
<feature type="compositionally biased region" description="Polar residues" evidence="18">
    <location>
        <begin position="756"/>
        <end position="766"/>
    </location>
</feature>
<evidence type="ECO:0000313" key="23">
    <source>
        <dbReference type="Xenbase" id="XB-GENE-5759516"/>
    </source>
</evidence>
<dbReference type="Pfam" id="PF00069">
    <property type="entry name" value="Pkinase"/>
    <property type="match status" value="2"/>
</dbReference>
<evidence type="ECO:0000256" key="2">
    <source>
        <dbReference type="ARBA" id="ARBA00004123"/>
    </source>
</evidence>
<evidence type="ECO:0000256" key="16">
    <source>
        <dbReference type="PIRSR" id="PIRSR000606-51"/>
    </source>
</evidence>
<dbReference type="InterPro" id="IPR017892">
    <property type="entry name" value="Pkinase_C"/>
</dbReference>
<dbReference type="CDD" id="cd14180">
    <property type="entry name" value="STKc_MSK2_C"/>
    <property type="match status" value="1"/>
</dbReference>
<dbReference type="InterPro" id="IPR000719">
    <property type="entry name" value="Prot_kinase_dom"/>
</dbReference>
<feature type="active site" description="Proton acceptor" evidence="15">
    <location>
        <position position="519"/>
    </location>
</feature>
<evidence type="ECO:0000256" key="9">
    <source>
        <dbReference type="ARBA" id="ARBA00022777"/>
    </source>
</evidence>
<dbReference type="Gene3D" id="1.10.510.10">
    <property type="entry name" value="Transferase(Phosphotransferase) domain 1"/>
    <property type="match status" value="2"/>
</dbReference>
<feature type="domain" description="Protein kinase" evidence="19">
    <location>
        <begin position="401"/>
        <end position="662"/>
    </location>
</feature>
<evidence type="ECO:0000259" key="19">
    <source>
        <dbReference type="PROSITE" id="PS50011"/>
    </source>
</evidence>
<evidence type="ECO:0000256" key="10">
    <source>
        <dbReference type="ARBA" id="ARBA00022840"/>
    </source>
</evidence>
<keyword evidence="8 14" id="KW-0547">Nucleotide-binding</keyword>
<evidence type="ECO:0000256" key="12">
    <source>
        <dbReference type="ARBA" id="ARBA00047899"/>
    </source>
</evidence>
<proteinExistence type="inferred from homology"/>
<protein>
    <recommendedName>
        <fullName evidence="14">Ribosomal protein S6 kinase</fullName>
        <ecNumber evidence="14">2.7.11.1</ecNumber>
    </recommendedName>
</protein>
<feature type="binding site" evidence="16 17">
    <location>
        <position position="61"/>
    </location>
    <ligand>
        <name>ATP</name>
        <dbReference type="ChEBI" id="CHEBI:30616"/>
    </ligand>
</feature>
<evidence type="ECO:0000313" key="22">
    <source>
        <dbReference type="RefSeq" id="XP_002941501.1"/>
    </source>
</evidence>
<dbReference type="GO" id="GO:0005524">
    <property type="term" value="F:ATP binding"/>
    <property type="evidence" value="ECO:0007669"/>
    <property type="project" value="UniProtKB-UniRule"/>
</dbReference>
<dbReference type="PANTHER" id="PTHR24351">
    <property type="entry name" value="RIBOSOMAL PROTEIN S6 KINASE"/>
    <property type="match status" value="1"/>
</dbReference>
<dbReference type="RefSeq" id="XP_002941501.1">
    <property type="nucleotide sequence ID" value="XM_002941455.5"/>
</dbReference>
<dbReference type="InterPro" id="IPR000961">
    <property type="entry name" value="AGC-kinase_C"/>
</dbReference>
<keyword evidence="11" id="KW-0539">Nucleus</keyword>
<feature type="binding site" evidence="16 17">
    <location>
        <position position="430"/>
    </location>
    <ligand>
        <name>ATP</name>
        <dbReference type="ChEBI" id="CHEBI:30616"/>
    </ligand>
</feature>
<keyword evidence="10 14" id="KW-0067">ATP-binding</keyword>
<evidence type="ECO:0000256" key="14">
    <source>
        <dbReference type="PIRNR" id="PIRNR000606"/>
    </source>
</evidence>
<dbReference type="CDD" id="cd05614">
    <property type="entry name" value="STKc_MSK2_N"/>
    <property type="match status" value="1"/>
</dbReference>
<dbReference type="Proteomes" id="UP000008143">
    <property type="component" value="Chromosome 4"/>
</dbReference>
<dbReference type="Pfam" id="PF00433">
    <property type="entry name" value="Pkinase_C"/>
    <property type="match status" value="1"/>
</dbReference>
<gene>
    <name evidence="22 23" type="primary">rps6ka4</name>
</gene>
<keyword evidence="6 14" id="KW-0808">Transferase</keyword>
<evidence type="ECO:0000256" key="5">
    <source>
        <dbReference type="ARBA" id="ARBA00022553"/>
    </source>
</evidence>
<dbReference type="SMART" id="SM00220">
    <property type="entry name" value="S_TKc"/>
    <property type="match status" value="2"/>
</dbReference>
<evidence type="ECO:0000256" key="11">
    <source>
        <dbReference type="ARBA" id="ARBA00023242"/>
    </source>
</evidence>
<dbReference type="OrthoDB" id="6764942at2759"/>
<feature type="region of interest" description="Disordered" evidence="18">
    <location>
        <begin position="722"/>
        <end position="766"/>
    </location>
</feature>
<reference evidence="22" key="1">
    <citation type="submission" date="2025-08" db="UniProtKB">
        <authorList>
            <consortium name="RefSeq"/>
        </authorList>
    </citation>
    <scope>IDENTIFICATION</scope>
    <source>
        <strain evidence="22">Nigerian</strain>
        <tissue evidence="22">Liver and blood</tissue>
    </source>
</reference>
<evidence type="ECO:0000313" key="21">
    <source>
        <dbReference type="Proteomes" id="UP000008143"/>
    </source>
</evidence>
<dbReference type="Xenbase" id="XB-GENE-5759516">
    <property type="gene designation" value="rps6ka4"/>
</dbReference>
<feature type="domain" description="Protein kinase" evidence="19">
    <location>
        <begin position="29"/>
        <end position="295"/>
    </location>
</feature>
<dbReference type="FunFam" id="1.10.510.10:FF:000157">
    <property type="entry name" value="Ribosomal protein S6 kinase"/>
    <property type="match status" value="1"/>
</dbReference>
<feature type="compositionally biased region" description="Low complexity" evidence="18">
    <location>
        <begin position="732"/>
        <end position="754"/>
    </location>
</feature>
<dbReference type="GO" id="GO:0004674">
    <property type="term" value="F:protein serine/threonine kinase activity"/>
    <property type="evidence" value="ECO:0000318"/>
    <property type="project" value="GO_Central"/>
</dbReference>
<name>A0A8J0QV61_XENTR</name>
<feature type="binding site" evidence="16">
    <location>
        <begin position="35"/>
        <end position="43"/>
    </location>
    <ligand>
        <name>ATP</name>
        <dbReference type="ChEBI" id="CHEBI:30616"/>
    </ligand>
</feature>
<keyword evidence="9 14" id="KW-0418">Kinase</keyword>
<dbReference type="PROSITE" id="PS00108">
    <property type="entry name" value="PROTEIN_KINASE_ST"/>
    <property type="match status" value="2"/>
</dbReference>
<keyword evidence="7" id="KW-0677">Repeat</keyword>
<dbReference type="SUPFAM" id="SSF56112">
    <property type="entry name" value="Protein kinase-like (PK-like)"/>
    <property type="match status" value="2"/>
</dbReference>
<feature type="binding site" evidence="16">
    <location>
        <begin position="407"/>
        <end position="415"/>
    </location>
    <ligand>
        <name>ATP</name>
        <dbReference type="ChEBI" id="CHEBI:30616"/>
    </ligand>
</feature>
<dbReference type="InterPro" id="IPR008271">
    <property type="entry name" value="Ser/Thr_kinase_AS"/>
</dbReference>